<evidence type="ECO:0000313" key="4">
    <source>
        <dbReference type="Proteomes" id="UP000226192"/>
    </source>
</evidence>
<proteinExistence type="inferred from homology"/>
<name>A0A2C5XWB1_9HYPO</name>
<organism evidence="3 4">
    <name type="scientific">Ophiocordyceps australis</name>
    <dbReference type="NCBI Taxonomy" id="1399860"/>
    <lineage>
        <taxon>Eukaryota</taxon>
        <taxon>Fungi</taxon>
        <taxon>Dikarya</taxon>
        <taxon>Ascomycota</taxon>
        <taxon>Pezizomycotina</taxon>
        <taxon>Sordariomycetes</taxon>
        <taxon>Hypocreomycetidae</taxon>
        <taxon>Hypocreales</taxon>
        <taxon>Ophiocordycipitaceae</taxon>
        <taxon>Ophiocordyceps</taxon>
    </lineage>
</organism>
<protein>
    <recommendedName>
        <fullName evidence="5">RNA polymerase I-specific transcription initiation factor RRN3</fullName>
    </recommendedName>
</protein>
<gene>
    <name evidence="3" type="ORF">CDD81_3966</name>
</gene>
<evidence type="ECO:0008006" key="5">
    <source>
        <dbReference type="Google" id="ProtNLM"/>
    </source>
</evidence>
<evidence type="ECO:0000256" key="2">
    <source>
        <dbReference type="SAM" id="MobiDB-lite"/>
    </source>
</evidence>
<dbReference type="GO" id="GO:0001181">
    <property type="term" value="F:RNA polymerase I general transcription initiation factor activity"/>
    <property type="evidence" value="ECO:0007669"/>
    <property type="project" value="InterPro"/>
</dbReference>
<dbReference type="GO" id="GO:0006361">
    <property type="term" value="P:transcription initiation at RNA polymerase I promoter"/>
    <property type="evidence" value="ECO:0007669"/>
    <property type="project" value="InterPro"/>
</dbReference>
<sequence>MLPLTPQPLQASSPAGAAATPVRSILKASSALGKRKMVHVREEEDETFMTAEKRRKVLFDDVRNVTHQVGGRCMDDFRLEVKKALEEHLRGEDEEYHLLMSFFANDKQRYLPPVVGEEDDTLKPHELQSYVTALTSCMPILKDKECAGLVKQILQCSWLGRDYAFVKAYTHFLEALISAQGSYLNAVLCMLVAKFCDSECRAWTVPDFPEVSRDEMRRRLHLTMQYLLHMFPAARDGFENALAVNFPFSGDSVRTHIAYVRNLLLVKDYVPSLQNEILDLIVGRVLSVDSKMQTDLEDAEDDITAAVQYSLQKKKEHVSDWEEDEFNEDSDGDSIHSDDADFDAVGVKIKMIGDDVEKMDAMLDKLFAFYTPFFANPGSDKAFDMFTVILGQFEHLVLPTLKSRHTQFLVFHFAQMDERLMDAFSGQLISAMLGSNRPHVVRQAAAAYLASFAARGARVPASFVRTLFMVLMHHLDRYRQKFEPTCSGPNLWRYHGYYSLLQATLYIFCFRWQDLVASAPSTVDPQDAASYIGQHLEWIDGCNRELSVHIFGKLNPLKVCTPMVVDEFARLAHGLNFLYIYPLLERNKRIDLAHLLSARYSTGGALRDVGGEQVDESSHQLEPYFPFDPYQLPVSRRWLQGDYVAYKSIIGLNADAQDESDEADCADDSDAVIEEETDESDES</sequence>
<dbReference type="Proteomes" id="UP000226192">
    <property type="component" value="Unassembled WGS sequence"/>
</dbReference>
<feature type="region of interest" description="Disordered" evidence="2">
    <location>
        <begin position="657"/>
        <end position="683"/>
    </location>
</feature>
<comment type="caution">
    <text evidence="3">The sequence shown here is derived from an EMBL/GenBank/DDBJ whole genome shotgun (WGS) entry which is preliminary data.</text>
</comment>
<dbReference type="PANTHER" id="PTHR12790:SF0">
    <property type="entry name" value="RNA POLYMERASE I-SPECIFIC TRANSCRIPTION INITIATION FACTOR RRN3-RELATED"/>
    <property type="match status" value="1"/>
</dbReference>
<evidence type="ECO:0000256" key="1">
    <source>
        <dbReference type="ARBA" id="ARBA00010098"/>
    </source>
</evidence>
<keyword evidence="4" id="KW-1185">Reference proteome</keyword>
<dbReference type="STRING" id="1399860.A0A2C5XWB1"/>
<dbReference type="OrthoDB" id="26970at2759"/>
<dbReference type="GO" id="GO:0005634">
    <property type="term" value="C:nucleus"/>
    <property type="evidence" value="ECO:0007669"/>
    <property type="project" value="TreeGrafter"/>
</dbReference>
<dbReference type="PANTHER" id="PTHR12790">
    <property type="entry name" value="TRANSCRIPTION INITIATION FACTOR IA RRN3"/>
    <property type="match status" value="1"/>
</dbReference>
<dbReference type="Pfam" id="PF05327">
    <property type="entry name" value="RRN3"/>
    <property type="match status" value="1"/>
</dbReference>
<reference evidence="3 4" key="1">
    <citation type="submission" date="2017-06" db="EMBL/GenBank/DDBJ databases">
        <title>Ant-infecting Ophiocordyceps genomes reveal a high diversity of potential behavioral manipulation genes and a possible major role for enterotoxins.</title>
        <authorList>
            <person name="De Bekker C."/>
            <person name="Evans H.C."/>
            <person name="Brachmann A."/>
            <person name="Hughes D.P."/>
        </authorList>
    </citation>
    <scope>NUCLEOTIDE SEQUENCE [LARGE SCALE GENOMIC DNA]</scope>
    <source>
        <strain evidence="3 4">Map64</strain>
    </source>
</reference>
<accession>A0A2C5XWB1</accession>
<dbReference type="AlphaFoldDB" id="A0A2C5XWB1"/>
<dbReference type="InterPro" id="IPR007991">
    <property type="entry name" value="RNA_pol_I_trans_ini_fac_RRN3"/>
</dbReference>
<comment type="similarity">
    <text evidence="1">Belongs to the RRN3 family.</text>
</comment>
<dbReference type="EMBL" id="NJET01000257">
    <property type="protein sequence ID" value="PHH58994.1"/>
    <property type="molecule type" value="Genomic_DNA"/>
</dbReference>
<dbReference type="GO" id="GO:0001042">
    <property type="term" value="F:RNA polymerase I core binding"/>
    <property type="evidence" value="ECO:0007669"/>
    <property type="project" value="TreeGrafter"/>
</dbReference>
<evidence type="ECO:0000313" key="3">
    <source>
        <dbReference type="EMBL" id="PHH58994.1"/>
    </source>
</evidence>